<dbReference type="GO" id="GO:0016747">
    <property type="term" value="F:acyltransferase activity, transferring groups other than amino-acyl groups"/>
    <property type="evidence" value="ECO:0007669"/>
    <property type="project" value="InterPro"/>
</dbReference>
<dbReference type="EMBL" id="QTKX01000001">
    <property type="protein sequence ID" value="MBS8263834.1"/>
    <property type="molecule type" value="Genomic_DNA"/>
</dbReference>
<evidence type="ECO:0000259" key="1">
    <source>
        <dbReference type="PROSITE" id="PS51186"/>
    </source>
</evidence>
<organism evidence="2 3">
    <name type="scientific">Mesobacillus boroniphilus</name>
    <dbReference type="NCBI Taxonomy" id="308892"/>
    <lineage>
        <taxon>Bacteria</taxon>
        <taxon>Bacillati</taxon>
        <taxon>Bacillota</taxon>
        <taxon>Bacilli</taxon>
        <taxon>Bacillales</taxon>
        <taxon>Bacillaceae</taxon>
        <taxon>Mesobacillus</taxon>
    </lineage>
</organism>
<evidence type="ECO:0000313" key="2">
    <source>
        <dbReference type="EMBL" id="MBS8263834.1"/>
    </source>
</evidence>
<dbReference type="AlphaFoldDB" id="A0A944CIN4"/>
<accession>A0A944CIN4</accession>
<dbReference type="CDD" id="cd04301">
    <property type="entry name" value="NAT_SF"/>
    <property type="match status" value="1"/>
</dbReference>
<dbReference type="Proteomes" id="UP000761411">
    <property type="component" value="Unassembled WGS sequence"/>
</dbReference>
<dbReference type="InterPro" id="IPR016181">
    <property type="entry name" value="Acyl_CoA_acyltransferase"/>
</dbReference>
<dbReference type="Gene3D" id="3.40.630.30">
    <property type="match status" value="1"/>
</dbReference>
<gene>
    <name evidence="2" type="ORF">DYI25_05195</name>
</gene>
<dbReference type="Pfam" id="PF00583">
    <property type="entry name" value="Acetyltransf_1"/>
    <property type="match status" value="1"/>
</dbReference>
<sequence length="180" mass="20952">MFTAEVRRPKTEDSEQLKNFFRTVITDTFINEGIGDQINDMNEEIDVKKRYLESDFESNGEMRYFLIALYGEKIIGSIEYGQANEIIRNCTNNAYEGLVEIGTVFVHPDHQRKGVGNLLLKAMYATLRKKGIEEFCLDSGYKSAQSIWKKKFGEPDILLKDYWGKNFDHMIWKVKISEIE</sequence>
<dbReference type="SUPFAM" id="SSF55729">
    <property type="entry name" value="Acyl-CoA N-acyltransferases (Nat)"/>
    <property type="match status" value="1"/>
</dbReference>
<proteinExistence type="predicted"/>
<reference evidence="2 3" key="1">
    <citation type="journal article" date="2021" name="Microorganisms">
        <title>Bacterial Dimethylsulfoniopropionate Biosynthesis in the East China Sea.</title>
        <authorList>
            <person name="Liu J."/>
            <person name="Zhang Y."/>
            <person name="Liu J."/>
            <person name="Zhong H."/>
            <person name="Williams B.T."/>
            <person name="Zheng Y."/>
            <person name="Curson A.R.J."/>
            <person name="Sun C."/>
            <person name="Sun H."/>
            <person name="Song D."/>
            <person name="Wagner Mackenzie B."/>
            <person name="Bermejo Martinez A."/>
            <person name="Todd J.D."/>
            <person name="Zhang X.H."/>
        </authorList>
    </citation>
    <scope>NUCLEOTIDE SEQUENCE [LARGE SCALE GENOMIC DNA]</scope>
    <source>
        <strain evidence="2 3">ESS08</strain>
    </source>
</reference>
<protein>
    <submittedName>
        <fullName evidence="2">N-acetyltransferase</fullName>
    </submittedName>
</protein>
<dbReference type="PROSITE" id="PS51186">
    <property type="entry name" value="GNAT"/>
    <property type="match status" value="1"/>
</dbReference>
<comment type="caution">
    <text evidence="2">The sequence shown here is derived from an EMBL/GenBank/DDBJ whole genome shotgun (WGS) entry which is preliminary data.</text>
</comment>
<name>A0A944CIN4_9BACI</name>
<keyword evidence="3" id="KW-1185">Reference proteome</keyword>
<feature type="domain" description="N-acetyltransferase" evidence="1">
    <location>
        <begin position="4"/>
        <end position="177"/>
    </location>
</feature>
<dbReference type="RefSeq" id="WP_213367370.1">
    <property type="nucleotide sequence ID" value="NZ_QTKX01000001.1"/>
</dbReference>
<evidence type="ECO:0000313" key="3">
    <source>
        <dbReference type="Proteomes" id="UP000761411"/>
    </source>
</evidence>
<dbReference type="InterPro" id="IPR000182">
    <property type="entry name" value="GNAT_dom"/>
</dbReference>